<dbReference type="SMART" id="SM00718">
    <property type="entry name" value="DM4_12"/>
    <property type="match status" value="1"/>
</dbReference>
<dbReference type="OrthoDB" id="8186940at2759"/>
<reference evidence="3" key="1">
    <citation type="journal article" date="2014" name="BMC Genomics">
        <title>Characterizing the developmental transcriptome of the oriental fruit fly, Bactrocera dorsalis (Diptera: Tephritidae) through comparative genomic analysis with Drosophila melanogaster utilizing modENCODE datasets.</title>
        <authorList>
            <person name="Geib S.M."/>
            <person name="Calla B."/>
            <person name="Hall B."/>
            <person name="Hou S."/>
            <person name="Manoukis N.C."/>
        </authorList>
    </citation>
    <scope>NUCLEOTIDE SEQUENCE</scope>
    <source>
        <strain evidence="3">Punador</strain>
    </source>
</reference>
<evidence type="ECO:0000256" key="2">
    <source>
        <dbReference type="SAM" id="SignalP"/>
    </source>
</evidence>
<evidence type="ECO:0008006" key="4">
    <source>
        <dbReference type="Google" id="ProtNLM"/>
    </source>
</evidence>
<dbReference type="Pfam" id="PF07841">
    <property type="entry name" value="DM4_12"/>
    <property type="match status" value="1"/>
</dbReference>
<organism evidence="3">
    <name type="scientific">Bactrocera dorsalis</name>
    <name type="common">Oriental fruit fly</name>
    <name type="synonym">Dacus dorsalis</name>
    <dbReference type="NCBI Taxonomy" id="27457"/>
    <lineage>
        <taxon>Eukaryota</taxon>
        <taxon>Metazoa</taxon>
        <taxon>Ecdysozoa</taxon>
        <taxon>Arthropoda</taxon>
        <taxon>Hexapoda</taxon>
        <taxon>Insecta</taxon>
        <taxon>Pterygota</taxon>
        <taxon>Neoptera</taxon>
        <taxon>Endopterygota</taxon>
        <taxon>Diptera</taxon>
        <taxon>Brachycera</taxon>
        <taxon>Muscomorpha</taxon>
        <taxon>Tephritoidea</taxon>
        <taxon>Tephritidae</taxon>
        <taxon>Bactrocera</taxon>
        <taxon>Bactrocera</taxon>
    </lineage>
</organism>
<name>A0A034WNX3_BACDO</name>
<dbReference type="PANTHER" id="PTHR21398:SF21">
    <property type="entry name" value="AGAP004005-PA"/>
    <property type="match status" value="1"/>
</dbReference>
<dbReference type="InterPro" id="IPR006631">
    <property type="entry name" value="DM4_12"/>
</dbReference>
<feature type="region of interest" description="Disordered" evidence="1">
    <location>
        <begin position="87"/>
        <end position="127"/>
    </location>
</feature>
<feature type="compositionally biased region" description="Polar residues" evidence="1">
    <location>
        <begin position="107"/>
        <end position="127"/>
    </location>
</feature>
<dbReference type="AlphaFoldDB" id="A0A034WNX3"/>
<sequence>MALRTVFMALWPFLLCFDYVISTHVFNVRKHRQARTLIYPPTAPTRLQFIGGIGIPVEDLTYESVTSGYVLKAEYFLPETADKWRPTELSPQSVNRRSFGDDDDYHNNTTTHAQKSTERQSASFHTNWQSKQQTAAAYRWLIYKAMEILMNRAGLAGRECMLRSICEHAAVPLHYDNGILGEILHIILAPSRSHDELGSPNDKDYGHAEHIGRKGGDCAATYATCAYAPIEQITTVLELDD</sequence>
<feature type="chain" id="PRO_5044538965" description="CRIB domain-containing protein" evidence="2">
    <location>
        <begin position="23"/>
        <end position="241"/>
    </location>
</feature>
<accession>A0A034WNX3</accession>
<proteinExistence type="predicted"/>
<keyword evidence="2" id="KW-0732">Signal</keyword>
<evidence type="ECO:0000256" key="1">
    <source>
        <dbReference type="SAM" id="MobiDB-lite"/>
    </source>
</evidence>
<feature type="signal peptide" evidence="2">
    <location>
        <begin position="1"/>
        <end position="22"/>
    </location>
</feature>
<dbReference type="EMBL" id="GAKP01003484">
    <property type="protein sequence ID" value="JAC55468.1"/>
    <property type="molecule type" value="Transcribed_RNA"/>
</dbReference>
<dbReference type="PANTHER" id="PTHR21398">
    <property type="entry name" value="AGAP007094-PA"/>
    <property type="match status" value="1"/>
</dbReference>
<dbReference type="KEGG" id="bdr:105233329"/>
<protein>
    <recommendedName>
        <fullName evidence="4">CRIB domain-containing protein</fullName>
    </recommendedName>
</protein>
<evidence type="ECO:0000313" key="3">
    <source>
        <dbReference type="EMBL" id="JAC55468.1"/>
    </source>
</evidence>